<evidence type="ECO:0000256" key="1">
    <source>
        <dbReference type="SAM" id="SignalP"/>
    </source>
</evidence>
<name>A0A8J2IU70_FUSEQ</name>
<evidence type="ECO:0000313" key="2">
    <source>
        <dbReference type="EMBL" id="CAG7556408.1"/>
    </source>
</evidence>
<dbReference type="AlphaFoldDB" id="A0A8J2IU70"/>
<protein>
    <submittedName>
        <fullName evidence="2">Uncharacterized protein</fullName>
    </submittedName>
</protein>
<dbReference type="EMBL" id="CAJSTJ010000099">
    <property type="protein sequence ID" value="CAG7556408.1"/>
    <property type="molecule type" value="Genomic_DNA"/>
</dbReference>
<organism evidence="2 3">
    <name type="scientific">Fusarium equiseti</name>
    <name type="common">Fusarium scirpi</name>
    <dbReference type="NCBI Taxonomy" id="61235"/>
    <lineage>
        <taxon>Eukaryota</taxon>
        <taxon>Fungi</taxon>
        <taxon>Dikarya</taxon>
        <taxon>Ascomycota</taxon>
        <taxon>Pezizomycotina</taxon>
        <taxon>Sordariomycetes</taxon>
        <taxon>Hypocreomycetidae</taxon>
        <taxon>Hypocreales</taxon>
        <taxon>Nectriaceae</taxon>
        <taxon>Fusarium</taxon>
        <taxon>Fusarium incarnatum-equiseti species complex</taxon>
    </lineage>
</organism>
<feature type="chain" id="PRO_5035271061" evidence="1">
    <location>
        <begin position="21"/>
        <end position="110"/>
    </location>
</feature>
<dbReference type="Proteomes" id="UP000693738">
    <property type="component" value="Unassembled WGS sequence"/>
</dbReference>
<feature type="signal peptide" evidence="1">
    <location>
        <begin position="1"/>
        <end position="20"/>
    </location>
</feature>
<accession>A0A8J2IU70</accession>
<sequence>MRFFTLAVPVALSLITGANAWTQAADGVWVANNQWYTIGGTRVHEACTRMNTQNILYGAGCAYWTNGQGGMFQYDVARTSNKLESVAIKDDSLSMDCSYGRRGQVELGKY</sequence>
<keyword evidence="1" id="KW-0732">Signal</keyword>
<reference evidence="2" key="1">
    <citation type="submission" date="2021-05" db="EMBL/GenBank/DDBJ databases">
        <authorList>
            <person name="Khan N."/>
        </authorList>
    </citation>
    <scope>NUCLEOTIDE SEQUENCE</scope>
</reference>
<gene>
    <name evidence="2" type="ORF">FEQUK3_LOCUS2134</name>
</gene>
<comment type="caution">
    <text evidence="2">The sequence shown here is derived from an EMBL/GenBank/DDBJ whole genome shotgun (WGS) entry which is preliminary data.</text>
</comment>
<proteinExistence type="predicted"/>
<evidence type="ECO:0000313" key="3">
    <source>
        <dbReference type="Proteomes" id="UP000693738"/>
    </source>
</evidence>